<proteinExistence type="predicted"/>
<dbReference type="Pfam" id="PF24068">
    <property type="entry name" value="TPD1_C"/>
    <property type="match status" value="1"/>
</dbReference>
<feature type="signal peptide" evidence="2">
    <location>
        <begin position="1"/>
        <end position="28"/>
    </location>
</feature>
<accession>A0A4S8INP5</accession>
<dbReference type="InterPro" id="IPR040361">
    <property type="entry name" value="TPD1"/>
</dbReference>
<sequence length="115" mass="12649">MTRFNRELRWVGVELLTLAVHVLQSSTGKTVNGKPESDEVVISNRCICSQSSLKLSCPGFNTVEAVDSKLFRTDGGDLCAVNDNQPVYKDQSIEFKYAWDSRCALSPSASKVNCS</sequence>
<gene>
    <name evidence="3" type="ORF">C4D60_Mb06t07170</name>
</gene>
<keyword evidence="4" id="KW-1185">Reference proteome</keyword>
<evidence type="ECO:0000313" key="4">
    <source>
        <dbReference type="Proteomes" id="UP000317650"/>
    </source>
</evidence>
<dbReference type="Proteomes" id="UP000317650">
    <property type="component" value="Chromosome 6"/>
</dbReference>
<protein>
    <submittedName>
        <fullName evidence="3">Uncharacterized protein</fullName>
    </submittedName>
</protein>
<dbReference type="EMBL" id="PYDT01000009">
    <property type="protein sequence ID" value="THU49212.1"/>
    <property type="molecule type" value="Genomic_DNA"/>
</dbReference>
<comment type="caution">
    <text evidence="3">The sequence shown here is derived from an EMBL/GenBank/DDBJ whole genome shotgun (WGS) entry which is preliminary data.</text>
</comment>
<evidence type="ECO:0000256" key="1">
    <source>
        <dbReference type="ARBA" id="ARBA00022729"/>
    </source>
</evidence>
<feature type="chain" id="PRO_5020616257" evidence="2">
    <location>
        <begin position="29"/>
        <end position="115"/>
    </location>
</feature>
<dbReference type="PANTHER" id="PTHR33184">
    <property type="entry name" value="PROTEIN TAPETUM DETERMINANT 1-LIKE-RELATED"/>
    <property type="match status" value="1"/>
</dbReference>
<dbReference type="AlphaFoldDB" id="A0A4S8INP5"/>
<reference evidence="3 4" key="1">
    <citation type="journal article" date="2019" name="Nat. Plants">
        <title>Genome sequencing of Musa balbisiana reveals subgenome evolution and function divergence in polyploid bananas.</title>
        <authorList>
            <person name="Yao X."/>
        </authorList>
    </citation>
    <scope>NUCLEOTIDE SEQUENCE [LARGE SCALE GENOMIC DNA]</scope>
    <source>
        <strain evidence="4">cv. DH-PKW</strain>
        <tissue evidence="3">Leaves</tissue>
    </source>
</reference>
<keyword evidence="1 2" id="KW-0732">Signal</keyword>
<dbReference type="PANTHER" id="PTHR33184:SF50">
    <property type="entry name" value="PUTATIVE-RELATED"/>
    <property type="match status" value="1"/>
</dbReference>
<evidence type="ECO:0000313" key="3">
    <source>
        <dbReference type="EMBL" id="THU49212.1"/>
    </source>
</evidence>
<dbReference type="GO" id="GO:0001709">
    <property type="term" value="P:cell fate determination"/>
    <property type="evidence" value="ECO:0007669"/>
    <property type="project" value="TreeGrafter"/>
</dbReference>
<evidence type="ECO:0000256" key="2">
    <source>
        <dbReference type="SAM" id="SignalP"/>
    </source>
</evidence>
<name>A0A4S8INP5_MUSBA</name>
<organism evidence="3 4">
    <name type="scientific">Musa balbisiana</name>
    <name type="common">Banana</name>
    <dbReference type="NCBI Taxonomy" id="52838"/>
    <lineage>
        <taxon>Eukaryota</taxon>
        <taxon>Viridiplantae</taxon>
        <taxon>Streptophyta</taxon>
        <taxon>Embryophyta</taxon>
        <taxon>Tracheophyta</taxon>
        <taxon>Spermatophyta</taxon>
        <taxon>Magnoliopsida</taxon>
        <taxon>Liliopsida</taxon>
        <taxon>Zingiberales</taxon>
        <taxon>Musaceae</taxon>
        <taxon>Musa</taxon>
    </lineage>
</organism>